<evidence type="ECO:0000313" key="6">
    <source>
        <dbReference type="Proteomes" id="UP001446871"/>
    </source>
</evidence>
<dbReference type="InterPro" id="IPR023214">
    <property type="entry name" value="HAD_sf"/>
</dbReference>
<dbReference type="PANTHER" id="PTHR46470">
    <property type="entry name" value="N-ACYLNEURAMINATE-9-PHOSPHATASE"/>
    <property type="match status" value="1"/>
</dbReference>
<evidence type="ECO:0000256" key="2">
    <source>
        <dbReference type="ARBA" id="ARBA00022801"/>
    </source>
</evidence>
<dbReference type="CDD" id="cd01427">
    <property type="entry name" value="HAD_like"/>
    <property type="match status" value="1"/>
</dbReference>
<evidence type="ECO:0000256" key="3">
    <source>
        <dbReference type="ARBA" id="ARBA00022842"/>
    </source>
</evidence>
<sequence>MSGKRRHAPDSRYDSASKRSRMANTMESLSRLDACHIVGAPGSGSTLLMKILAESKSCAVPCRLLPKDASMSEAEFVLWDFISRENYTLSSASVEGEQVVVYAVEPCSDFYHDEVYVNLDKCDPSSLAYSGPFPRILGSPIFCIRDPIRVLDLWKKDERMEWQGLVHCLNMFYRLWDLWPDPKICVLYKALAEYPCEVIPVICDHLEIPFTYNMTRPTKFSIPFLRRGVEEVSLYRPLHSLEAFSESKEDYGIVQDEPYYDLFTNDEKDMLESMVGHRYISYWGDSVRVLRETLLEKTWIAFDLDDALHEYRRASSKATDTTLEYFHQISRVPLSDLRSAYSDIDGSTSTECIEDCFSFLADRFSFELAFEEKNHLLQLYEDTITDGLELKSGALRLLATLNGLGKKLAIISEGLHDAHERNLNLLGLEDPFDFIVTSNGARRGKTDGLFQEVLDDLKISASDMAYIGDSEERDMKPAMELGIFCIHFSERKNCNLESHPPRINTLNKLNHILRG</sequence>
<name>A0ABR1U231_9PEZI</name>
<dbReference type="InterPro" id="IPR027417">
    <property type="entry name" value="P-loop_NTPase"/>
</dbReference>
<dbReference type="EMBL" id="JAQQWM010000008">
    <property type="protein sequence ID" value="KAK8052964.1"/>
    <property type="molecule type" value="Genomic_DNA"/>
</dbReference>
<dbReference type="PANTHER" id="PTHR46470:SF2">
    <property type="entry name" value="GLYCERALDEHYDE 3-PHOSPHATE PHOSPHATASE"/>
    <property type="match status" value="1"/>
</dbReference>
<reference evidence="5 6" key="1">
    <citation type="submission" date="2023-01" db="EMBL/GenBank/DDBJ databases">
        <title>Analysis of 21 Apiospora genomes using comparative genomics revels a genus with tremendous synthesis potential of carbohydrate active enzymes and secondary metabolites.</title>
        <authorList>
            <person name="Sorensen T."/>
        </authorList>
    </citation>
    <scope>NUCLEOTIDE SEQUENCE [LARGE SCALE GENOMIC DNA]</scope>
    <source>
        <strain evidence="5 6">CBS 83171</strain>
    </source>
</reference>
<keyword evidence="3" id="KW-0460">Magnesium</keyword>
<dbReference type="SUPFAM" id="SSF56784">
    <property type="entry name" value="HAD-like"/>
    <property type="match status" value="1"/>
</dbReference>
<dbReference type="Gene3D" id="3.40.50.1000">
    <property type="entry name" value="HAD superfamily/HAD-like"/>
    <property type="match status" value="1"/>
</dbReference>
<gene>
    <name evidence="5" type="ORF">PG996_012265</name>
</gene>
<dbReference type="SUPFAM" id="SSF52540">
    <property type="entry name" value="P-loop containing nucleoside triphosphate hydrolases"/>
    <property type="match status" value="1"/>
</dbReference>
<accession>A0ABR1U231</accession>
<evidence type="ECO:0000313" key="5">
    <source>
        <dbReference type="EMBL" id="KAK8052964.1"/>
    </source>
</evidence>
<feature type="region of interest" description="Disordered" evidence="4">
    <location>
        <begin position="1"/>
        <end position="20"/>
    </location>
</feature>
<dbReference type="SFLD" id="SFLDG01129">
    <property type="entry name" value="C1.5:_HAD__Beta-PGM__Phosphata"/>
    <property type="match status" value="1"/>
</dbReference>
<protein>
    <submittedName>
        <fullName evidence="5">Had-superfamily subfamily variant 1</fullName>
    </submittedName>
</protein>
<dbReference type="InterPro" id="IPR041492">
    <property type="entry name" value="HAD_2"/>
</dbReference>
<dbReference type="InterPro" id="IPR051400">
    <property type="entry name" value="HAD-like_hydrolase"/>
</dbReference>
<keyword evidence="1" id="KW-0479">Metal-binding</keyword>
<keyword evidence="2" id="KW-0378">Hydrolase</keyword>
<dbReference type="SFLD" id="SFLDS00003">
    <property type="entry name" value="Haloacid_Dehalogenase"/>
    <property type="match status" value="1"/>
</dbReference>
<proteinExistence type="predicted"/>
<comment type="caution">
    <text evidence="5">The sequence shown here is derived from an EMBL/GenBank/DDBJ whole genome shotgun (WGS) entry which is preliminary data.</text>
</comment>
<dbReference type="Pfam" id="PF13419">
    <property type="entry name" value="HAD_2"/>
    <property type="match status" value="1"/>
</dbReference>
<evidence type="ECO:0000256" key="1">
    <source>
        <dbReference type="ARBA" id="ARBA00022723"/>
    </source>
</evidence>
<evidence type="ECO:0000256" key="4">
    <source>
        <dbReference type="SAM" id="MobiDB-lite"/>
    </source>
</evidence>
<dbReference type="Proteomes" id="UP001446871">
    <property type="component" value="Unassembled WGS sequence"/>
</dbReference>
<dbReference type="Gene3D" id="3.40.50.300">
    <property type="entry name" value="P-loop containing nucleotide triphosphate hydrolases"/>
    <property type="match status" value="1"/>
</dbReference>
<dbReference type="InterPro" id="IPR036412">
    <property type="entry name" value="HAD-like_sf"/>
</dbReference>
<dbReference type="Gene3D" id="1.10.150.520">
    <property type="match status" value="1"/>
</dbReference>
<feature type="compositionally biased region" description="Basic and acidic residues" evidence="4">
    <location>
        <begin position="8"/>
        <end position="17"/>
    </location>
</feature>
<organism evidence="5 6">
    <name type="scientific">Apiospora saccharicola</name>
    <dbReference type="NCBI Taxonomy" id="335842"/>
    <lineage>
        <taxon>Eukaryota</taxon>
        <taxon>Fungi</taxon>
        <taxon>Dikarya</taxon>
        <taxon>Ascomycota</taxon>
        <taxon>Pezizomycotina</taxon>
        <taxon>Sordariomycetes</taxon>
        <taxon>Xylariomycetidae</taxon>
        <taxon>Amphisphaeriales</taxon>
        <taxon>Apiosporaceae</taxon>
        <taxon>Apiospora</taxon>
    </lineage>
</organism>
<keyword evidence="6" id="KW-1185">Reference proteome</keyword>